<dbReference type="Proteomes" id="UP000198914">
    <property type="component" value="Unassembled WGS sequence"/>
</dbReference>
<proteinExistence type="predicted"/>
<accession>A0A1H3IR34</accession>
<dbReference type="PANTHER" id="PTHR43245">
    <property type="entry name" value="BIFUNCTIONAL POLYMYXIN RESISTANCE PROTEIN ARNA"/>
    <property type="match status" value="1"/>
</dbReference>
<feature type="domain" description="NAD-dependent epimerase/dehydratase" evidence="1">
    <location>
        <begin position="67"/>
        <end position="152"/>
    </location>
</feature>
<dbReference type="SUPFAM" id="SSF51735">
    <property type="entry name" value="NAD(P)-binding Rossmann-fold domains"/>
    <property type="match status" value="1"/>
</dbReference>
<dbReference type="AlphaFoldDB" id="A0A1H3IR34"/>
<reference evidence="3" key="1">
    <citation type="submission" date="2016-10" db="EMBL/GenBank/DDBJ databases">
        <authorList>
            <person name="Varghese N."/>
            <person name="Submissions S."/>
        </authorList>
    </citation>
    <scope>NUCLEOTIDE SEQUENCE [LARGE SCALE GENOMIC DNA]</scope>
    <source>
        <strain evidence="3">DSM 100420</strain>
    </source>
</reference>
<name>A0A1H3IR34_9RHOB</name>
<dbReference type="Gene3D" id="3.40.50.720">
    <property type="entry name" value="NAD(P)-binding Rossmann-like Domain"/>
    <property type="match status" value="1"/>
</dbReference>
<evidence type="ECO:0000259" key="1">
    <source>
        <dbReference type="Pfam" id="PF01370"/>
    </source>
</evidence>
<evidence type="ECO:0000313" key="2">
    <source>
        <dbReference type="EMBL" id="SDY30067.1"/>
    </source>
</evidence>
<protein>
    <submittedName>
        <fullName evidence="2">Nucleoside-diphosphate-sugar epimerase</fullName>
    </submittedName>
</protein>
<evidence type="ECO:0000313" key="3">
    <source>
        <dbReference type="Proteomes" id="UP000198914"/>
    </source>
</evidence>
<dbReference type="Pfam" id="PF01370">
    <property type="entry name" value="Epimerase"/>
    <property type="match status" value="1"/>
</dbReference>
<dbReference type="STRING" id="1244108.SAMN05444004_10182"/>
<dbReference type="EMBL" id="FNPX01000001">
    <property type="protein sequence ID" value="SDY30067.1"/>
    <property type="molecule type" value="Genomic_DNA"/>
</dbReference>
<gene>
    <name evidence="2" type="ORF">SAMN05444004_10182</name>
</gene>
<dbReference type="RefSeq" id="WP_092640600.1">
    <property type="nucleotide sequence ID" value="NZ_FNPX01000001.1"/>
</dbReference>
<keyword evidence="3" id="KW-1185">Reference proteome</keyword>
<organism evidence="2 3">
    <name type="scientific">Jannaschia faecimaris</name>
    <dbReference type="NCBI Taxonomy" id="1244108"/>
    <lineage>
        <taxon>Bacteria</taxon>
        <taxon>Pseudomonadati</taxon>
        <taxon>Pseudomonadota</taxon>
        <taxon>Alphaproteobacteria</taxon>
        <taxon>Rhodobacterales</taxon>
        <taxon>Roseobacteraceae</taxon>
        <taxon>Jannaschia</taxon>
    </lineage>
</organism>
<sequence length="268" mass="28426">MNTAATLPSGLAVTGSTGRIGRMLGRVWQGSDTAWLKRSDRIADRLDDRRCLVALAGVTRGDDTALAGNSDSALRALSAAEQAGVARVLIFSSAAIYGRADGPLTEAQAPTPISAYGMAKARMEDTVRAWADARPAGPEVVILRLGNVAGADALLSRTDATAPALDIFADGRSCRRSYMGPATLAQTLAALGRHPDRLPPILNISTPRTVEMAALLNTEGRAWVARRPRPDAIPEVRLNTSLLQDIIPLDQGSADPARIVREWREVCG</sequence>
<dbReference type="OrthoDB" id="7687386at2"/>
<dbReference type="InterPro" id="IPR036291">
    <property type="entry name" value="NAD(P)-bd_dom_sf"/>
</dbReference>
<dbReference type="InterPro" id="IPR050177">
    <property type="entry name" value="Lipid_A_modif_metabolic_enz"/>
</dbReference>
<dbReference type="InterPro" id="IPR001509">
    <property type="entry name" value="Epimerase_deHydtase"/>
</dbReference>